<keyword evidence="2" id="KW-1185">Reference proteome</keyword>
<name>A0A2Z2KRJ3_9BACL</name>
<dbReference type="OrthoDB" id="3578967at2"/>
<dbReference type="KEGG" id="pdh:B9T62_13010"/>
<proteinExistence type="predicted"/>
<dbReference type="AlphaFoldDB" id="A0A2Z2KRJ3"/>
<protein>
    <submittedName>
        <fullName evidence="1">Uncharacterized protein</fullName>
    </submittedName>
</protein>
<organism evidence="1 2">
    <name type="scientific">Paenibacillus donghaensis</name>
    <dbReference type="NCBI Taxonomy" id="414771"/>
    <lineage>
        <taxon>Bacteria</taxon>
        <taxon>Bacillati</taxon>
        <taxon>Bacillota</taxon>
        <taxon>Bacilli</taxon>
        <taxon>Bacillales</taxon>
        <taxon>Paenibacillaceae</taxon>
        <taxon>Paenibacillus</taxon>
    </lineage>
</organism>
<evidence type="ECO:0000313" key="2">
    <source>
        <dbReference type="Proteomes" id="UP000249890"/>
    </source>
</evidence>
<accession>A0A2Z2KRJ3</accession>
<gene>
    <name evidence="1" type="ORF">B9T62_13010</name>
</gene>
<reference evidence="1 2" key="1">
    <citation type="submission" date="2017-06" db="EMBL/GenBank/DDBJ databases">
        <title>Complete genome sequence of Paenibacillus donghaensis KCTC 13049T isolated from East Sea sediment, South Korea.</title>
        <authorList>
            <person name="Jung B.K."/>
            <person name="Hong S.-J."/>
            <person name="Shin J.-H."/>
        </authorList>
    </citation>
    <scope>NUCLEOTIDE SEQUENCE [LARGE SCALE GENOMIC DNA]</scope>
    <source>
        <strain evidence="1 2">KCTC 13049</strain>
    </source>
</reference>
<dbReference type="RefSeq" id="WP_087915617.1">
    <property type="nucleotide sequence ID" value="NZ_CP021780.1"/>
</dbReference>
<dbReference type="Proteomes" id="UP000249890">
    <property type="component" value="Chromosome"/>
</dbReference>
<sequence length="192" mass="22806">MSHNADEREKLLFQVAHASFPSYQESNISTIINNIEFQGSLPHSDCFEVTLNNELLSIPYRIYFKEPTTKQMSQLSSEQVVILNCLFTRHHNGYIRERNLKEIILVDKPTVIPFVIQLAGEYVYEIVEIIYEHLNYLNIDNYLNFITANPAYYQKTKARMISYWNCNHRNQHKNLSNYKGLQIFKYFEKNLR</sequence>
<dbReference type="EMBL" id="CP021780">
    <property type="protein sequence ID" value="ASA21608.1"/>
    <property type="molecule type" value="Genomic_DNA"/>
</dbReference>
<evidence type="ECO:0000313" key="1">
    <source>
        <dbReference type="EMBL" id="ASA21608.1"/>
    </source>
</evidence>